<dbReference type="EMBL" id="GBRH01163100">
    <property type="protein sequence ID" value="JAE34796.1"/>
    <property type="molecule type" value="Transcribed_RNA"/>
</dbReference>
<protein>
    <submittedName>
        <fullName evidence="1">Uncharacterized protein</fullName>
    </submittedName>
</protein>
<dbReference type="AlphaFoldDB" id="A0A0A9HIU9"/>
<proteinExistence type="predicted"/>
<accession>A0A0A9HIU9</accession>
<name>A0A0A9HIU9_ARUDO</name>
<evidence type="ECO:0000313" key="1">
    <source>
        <dbReference type="EMBL" id="JAE34796.1"/>
    </source>
</evidence>
<reference evidence="1" key="1">
    <citation type="submission" date="2014-09" db="EMBL/GenBank/DDBJ databases">
        <authorList>
            <person name="Magalhaes I.L.F."/>
            <person name="Oliveira U."/>
            <person name="Santos F.R."/>
            <person name="Vidigal T.H.D.A."/>
            <person name="Brescovit A.D."/>
            <person name="Santos A.J."/>
        </authorList>
    </citation>
    <scope>NUCLEOTIDE SEQUENCE</scope>
    <source>
        <tissue evidence="1">Shoot tissue taken approximately 20 cm above the soil surface</tissue>
    </source>
</reference>
<reference evidence="1" key="2">
    <citation type="journal article" date="2015" name="Data Brief">
        <title>Shoot transcriptome of the giant reed, Arundo donax.</title>
        <authorList>
            <person name="Barrero R.A."/>
            <person name="Guerrero F.D."/>
            <person name="Moolhuijzen P."/>
            <person name="Goolsby J.A."/>
            <person name="Tidwell J."/>
            <person name="Bellgard S.E."/>
            <person name="Bellgard M.I."/>
        </authorList>
    </citation>
    <scope>NUCLEOTIDE SEQUENCE</scope>
    <source>
        <tissue evidence="1">Shoot tissue taken approximately 20 cm above the soil surface</tissue>
    </source>
</reference>
<organism evidence="1">
    <name type="scientific">Arundo donax</name>
    <name type="common">Giant reed</name>
    <name type="synonym">Donax arundinaceus</name>
    <dbReference type="NCBI Taxonomy" id="35708"/>
    <lineage>
        <taxon>Eukaryota</taxon>
        <taxon>Viridiplantae</taxon>
        <taxon>Streptophyta</taxon>
        <taxon>Embryophyta</taxon>
        <taxon>Tracheophyta</taxon>
        <taxon>Spermatophyta</taxon>
        <taxon>Magnoliopsida</taxon>
        <taxon>Liliopsida</taxon>
        <taxon>Poales</taxon>
        <taxon>Poaceae</taxon>
        <taxon>PACMAD clade</taxon>
        <taxon>Arundinoideae</taxon>
        <taxon>Arundineae</taxon>
        <taxon>Arundo</taxon>
    </lineage>
</organism>
<sequence length="73" mass="8728">MSSTHAAITPRVMFCRVVAPRYGDNCTRGCFRYAIERQVYIPAIFQKWCIFLWFQEKLIIFKENSTDERMQQS</sequence>